<protein>
    <submittedName>
        <fullName evidence="1">Uncharacterized protein</fullName>
    </submittedName>
</protein>
<dbReference type="EMBL" id="JBCGBO010000003">
    <property type="protein sequence ID" value="KAK9215865.1"/>
    <property type="molecule type" value="Genomic_DNA"/>
</dbReference>
<gene>
    <name evidence="1" type="ORF">WN944_007871</name>
</gene>
<comment type="caution">
    <text evidence="1">The sequence shown here is derived from an EMBL/GenBank/DDBJ whole genome shotgun (WGS) entry which is preliminary data.</text>
</comment>
<organism evidence="1 2">
    <name type="scientific">Citrus x changshan-huyou</name>
    <dbReference type="NCBI Taxonomy" id="2935761"/>
    <lineage>
        <taxon>Eukaryota</taxon>
        <taxon>Viridiplantae</taxon>
        <taxon>Streptophyta</taxon>
        <taxon>Embryophyta</taxon>
        <taxon>Tracheophyta</taxon>
        <taxon>Spermatophyta</taxon>
        <taxon>Magnoliopsida</taxon>
        <taxon>eudicotyledons</taxon>
        <taxon>Gunneridae</taxon>
        <taxon>Pentapetalae</taxon>
        <taxon>rosids</taxon>
        <taxon>malvids</taxon>
        <taxon>Sapindales</taxon>
        <taxon>Rutaceae</taxon>
        <taxon>Aurantioideae</taxon>
        <taxon>Citrus</taxon>
    </lineage>
</organism>
<accession>A0AAP0QUS5</accession>
<evidence type="ECO:0000313" key="2">
    <source>
        <dbReference type="Proteomes" id="UP001428341"/>
    </source>
</evidence>
<proteinExistence type="predicted"/>
<evidence type="ECO:0000313" key="1">
    <source>
        <dbReference type="EMBL" id="KAK9215865.1"/>
    </source>
</evidence>
<reference evidence="1 2" key="1">
    <citation type="submission" date="2024-05" db="EMBL/GenBank/DDBJ databases">
        <title>Haplotype-resolved chromosome-level genome assembly of Huyou (Citrus changshanensis).</title>
        <authorList>
            <person name="Miao C."/>
            <person name="Chen W."/>
            <person name="Wu Y."/>
            <person name="Wang L."/>
            <person name="Zhao S."/>
            <person name="Grierson D."/>
            <person name="Xu C."/>
            <person name="Chen K."/>
        </authorList>
    </citation>
    <scope>NUCLEOTIDE SEQUENCE [LARGE SCALE GENOMIC DNA]</scope>
    <source>
        <strain evidence="1">01-14</strain>
        <tissue evidence="1">Leaf</tissue>
    </source>
</reference>
<dbReference type="AlphaFoldDB" id="A0AAP0QUS5"/>
<name>A0AAP0QUS5_9ROSI</name>
<sequence length="96" mass="10701">MEAQMNERIVDGGDGVLTINKYRDEGDDEDDDDMGIPYGVFRATLARKAGPHAKSFKTRNCHANEECNATSVSTSVKIKLQLDREKKPDTPSCFLH</sequence>
<dbReference type="Proteomes" id="UP001428341">
    <property type="component" value="Unassembled WGS sequence"/>
</dbReference>
<keyword evidence="2" id="KW-1185">Reference proteome</keyword>